<evidence type="ECO:0000259" key="1">
    <source>
        <dbReference type="Pfam" id="PF00149"/>
    </source>
</evidence>
<reference evidence="2 3" key="1">
    <citation type="submission" date="2024-02" db="EMBL/GenBank/DDBJ databases">
        <authorList>
            <person name="Chen Y."/>
            <person name="Shah S."/>
            <person name="Dougan E. K."/>
            <person name="Thang M."/>
            <person name="Chan C."/>
        </authorList>
    </citation>
    <scope>NUCLEOTIDE SEQUENCE [LARGE SCALE GENOMIC DNA]</scope>
</reference>
<dbReference type="Pfam" id="PF00149">
    <property type="entry name" value="Metallophos"/>
    <property type="match status" value="1"/>
</dbReference>
<evidence type="ECO:0000313" key="2">
    <source>
        <dbReference type="EMBL" id="CAK9075610.1"/>
    </source>
</evidence>
<dbReference type="SUPFAM" id="SSF56300">
    <property type="entry name" value="Metallo-dependent phosphatases"/>
    <property type="match status" value="1"/>
</dbReference>
<accession>A0ABP0PHV9</accession>
<dbReference type="PRINTS" id="PR00114">
    <property type="entry name" value="STPHPHTASE"/>
</dbReference>
<gene>
    <name evidence="2" type="ORF">CCMP2556_LOCUS37238</name>
</gene>
<keyword evidence="3" id="KW-1185">Reference proteome</keyword>
<comment type="caution">
    <text evidence="2">The sequence shown here is derived from an EMBL/GenBank/DDBJ whole genome shotgun (WGS) entry which is preliminary data.</text>
</comment>
<protein>
    <recommendedName>
        <fullName evidence="1">Calcineurin-like phosphoesterase domain-containing protein</fullName>
    </recommendedName>
</protein>
<dbReference type="InterPro" id="IPR004843">
    <property type="entry name" value="Calcineurin-like_PHP"/>
</dbReference>
<evidence type="ECO:0000313" key="3">
    <source>
        <dbReference type="Proteomes" id="UP001642484"/>
    </source>
</evidence>
<feature type="domain" description="Calcineurin-like phosphoesterase" evidence="1">
    <location>
        <begin position="25"/>
        <end position="128"/>
    </location>
</feature>
<dbReference type="Proteomes" id="UP001642484">
    <property type="component" value="Unassembled WGS sequence"/>
</dbReference>
<dbReference type="Gene3D" id="3.60.21.10">
    <property type="match status" value="1"/>
</dbReference>
<dbReference type="PANTHER" id="PTHR42850:SF7">
    <property type="entry name" value="BIS(5'-NUCLEOSYL)-TETRAPHOSPHATASE PRPE [ASYMMETRICAL]"/>
    <property type="match status" value="1"/>
</dbReference>
<dbReference type="InterPro" id="IPR029052">
    <property type="entry name" value="Metallo-depent_PP-like"/>
</dbReference>
<dbReference type="InterPro" id="IPR050126">
    <property type="entry name" value="Ap4A_hydrolase"/>
</dbReference>
<proteinExistence type="predicted"/>
<dbReference type="EMBL" id="CAXAMN010023151">
    <property type="protein sequence ID" value="CAK9075610.1"/>
    <property type="molecule type" value="Genomic_DNA"/>
</dbReference>
<name>A0ABP0PHV9_9DINO</name>
<sequence length="351" mass="39468">MIAALGFLTCAMIKSKLVDKLFDGPIDIVGDIHGECGALVSLLDRLGYDGNGNHKEGRRLVFIGDLVDRGPDSPGVVRLVRRLVQLGKAQCILGNHELNILRGEHKHGNHWFFGEPEIIRKDKEAKSFQVLADEEMRAEVKAFFLSLPMALERDDLVVVHAAWDEESAENLRTFEGSVIDAYDIFDQRIQDGIQFDGITDQDEIDMREQNRNPVKVLSSGYEGRAPEPFFAGGKMRNLERLKWWENYAAKDGRLVVIGHYWRRFLDEVHPTVFEKHPKGFLPSGVDMFPGYSPDSLLGINKKVICVDFSVGVRFEERGMGLPEGGLGTQLVALRFPDLLLQRSDGLILPVK</sequence>
<dbReference type="PANTHER" id="PTHR42850">
    <property type="entry name" value="METALLOPHOSPHOESTERASE"/>
    <property type="match status" value="1"/>
</dbReference>
<organism evidence="2 3">
    <name type="scientific">Durusdinium trenchii</name>
    <dbReference type="NCBI Taxonomy" id="1381693"/>
    <lineage>
        <taxon>Eukaryota</taxon>
        <taxon>Sar</taxon>
        <taxon>Alveolata</taxon>
        <taxon>Dinophyceae</taxon>
        <taxon>Suessiales</taxon>
        <taxon>Symbiodiniaceae</taxon>
        <taxon>Durusdinium</taxon>
    </lineage>
</organism>
<dbReference type="InterPro" id="IPR006186">
    <property type="entry name" value="Ser/Thr-sp_prot-phosphatase"/>
</dbReference>